<protein>
    <submittedName>
        <fullName evidence="1">Uncharacterized protein</fullName>
    </submittedName>
</protein>
<evidence type="ECO:0000313" key="2">
    <source>
        <dbReference type="Proteomes" id="UP000184497"/>
    </source>
</evidence>
<gene>
    <name evidence="1" type="ORF">SAMN05216369_3242</name>
</gene>
<reference evidence="2" key="1">
    <citation type="submission" date="2016-11" db="EMBL/GenBank/DDBJ databases">
        <authorList>
            <person name="Varghese N."/>
            <person name="Submissions S."/>
        </authorList>
    </citation>
    <scope>NUCLEOTIDE SEQUENCE [LARGE SCALE GENOMIC DNA]</scope>
    <source>
        <strain evidence="2">CGMCC 1.10835</strain>
    </source>
</reference>
<sequence>MEMTEAAVRVTNHNDEAVAWARCAAQLLDHLLRGLATLMDVPVICPKPCR</sequence>
<proteinExistence type="predicted"/>
<accession>A0A1M6VK83</accession>
<dbReference type="EMBL" id="FRAQ01000004">
    <property type="protein sequence ID" value="SHK81765.1"/>
    <property type="molecule type" value="Genomic_DNA"/>
</dbReference>
<name>A0A1M6VK83_9GAMM</name>
<dbReference type="STRING" id="564117.SAMN05216369_3242"/>
<dbReference type="RefSeq" id="WP_228704526.1">
    <property type="nucleotide sequence ID" value="NZ_FRAQ01000004.1"/>
</dbReference>
<evidence type="ECO:0000313" key="1">
    <source>
        <dbReference type="EMBL" id="SHK81765.1"/>
    </source>
</evidence>
<keyword evidence="2" id="KW-1185">Reference proteome</keyword>
<dbReference type="AlphaFoldDB" id="A0A1M6VK83"/>
<dbReference type="Proteomes" id="UP000184497">
    <property type="component" value="Unassembled WGS sequence"/>
</dbReference>
<organism evidence="1 2">
    <name type="scientific">Marinobacter antarcticus</name>
    <dbReference type="NCBI Taxonomy" id="564117"/>
    <lineage>
        <taxon>Bacteria</taxon>
        <taxon>Pseudomonadati</taxon>
        <taxon>Pseudomonadota</taxon>
        <taxon>Gammaproteobacteria</taxon>
        <taxon>Pseudomonadales</taxon>
        <taxon>Marinobacteraceae</taxon>
        <taxon>Marinobacter</taxon>
    </lineage>
</organism>